<feature type="compositionally biased region" description="Basic and acidic residues" evidence="1">
    <location>
        <begin position="30"/>
        <end position="41"/>
    </location>
</feature>
<organism evidence="2 3">
    <name type="scientific">Thermopolyspora flexuosa</name>
    <dbReference type="NCBI Taxonomy" id="103836"/>
    <lineage>
        <taxon>Bacteria</taxon>
        <taxon>Bacillati</taxon>
        <taxon>Actinomycetota</taxon>
        <taxon>Actinomycetes</taxon>
        <taxon>Streptosporangiales</taxon>
        <taxon>Streptosporangiaceae</taxon>
        <taxon>Thermopolyspora</taxon>
    </lineage>
</organism>
<evidence type="ECO:0000313" key="2">
    <source>
        <dbReference type="EMBL" id="TQM75414.1"/>
    </source>
</evidence>
<protein>
    <submittedName>
        <fullName evidence="2">Uncharacterized protein</fullName>
    </submittedName>
</protein>
<dbReference type="AlphaFoldDB" id="A0A543IXW0"/>
<feature type="region of interest" description="Disordered" evidence="1">
    <location>
        <begin position="187"/>
        <end position="258"/>
    </location>
</feature>
<name>A0A543IXW0_9ACTN</name>
<gene>
    <name evidence="2" type="ORF">FHX40_2120</name>
</gene>
<feature type="compositionally biased region" description="Low complexity" evidence="1">
    <location>
        <begin position="135"/>
        <end position="145"/>
    </location>
</feature>
<feature type="region of interest" description="Disordered" evidence="1">
    <location>
        <begin position="93"/>
        <end position="172"/>
    </location>
</feature>
<comment type="caution">
    <text evidence="2">The sequence shown here is derived from an EMBL/GenBank/DDBJ whole genome shotgun (WGS) entry which is preliminary data.</text>
</comment>
<proteinExistence type="predicted"/>
<sequence>MLRRRSHSPRSAQGEVWPHGQRPGSARVDFPGRRTDFLPASKRDGVAKCRVSAKFRAFPAGGRVRHGTGVARGTDMAQATGRVMVGVRGVRRRRRTSAPVGAGKALPRARSTRTGAHERARPRPGGRGWTADVLAAGWSPGARGRPPGRVRRHAPGERARRGPAPPSSSAAAVRLPPWSCSVATSQRAQAAPPWPSRGVFGTGRSSAGSGRRCGRAGRPCGGTAPRRAPSRAVRTARPSPADGRPYGPVTARPGHPRTPLSAGLAAGCPSPYCPPFCT</sequence>
<keyword evidence="3" id="KW-1185">Reference proteome</keyword>
<evidence type="ECO:0000313" key="3">
    <source>
        <dbReference type="Proteomes" id="UP000319213"/>
    </source>
</evidence>
<accession>A0A543IXW0</accession>
<evidence type="ECO:0000256" key="1">
    <source>
        <dbReference type="SAM" id="MobiDB-lite"/>
    </source>
</evidence>
<reference evidence="2 3" key="1">
    <citation type="submission" date="2019-06" db="EMBL/GenBank/DDBJ databases">
        <title>Sequencing the genomes of 1000 actinobacteria strains.</title>
        <authorList>
            <person name="Klenk H.-P."/>
        </authorList>
    </citation>
    <scope>NUCLEOTIDE SEQUENCE [LARGE SCALE GENOMIC DNA]</scope>
    <source>
        <strain evidence="2 3">DSM 43186</strain>
    </source>
</reference>
<feature type="compositionally biased region" description="Low complexity" evidence="1">
    <location>
        <begin position="202"/>
        <end position="227"/>
    </location>
</feature>
<dbReference type="EMBL" id="VFPQ01000001">
    <property type="protein sequence ID" value="TQM75414.1"/>
    <property type="molecule type" value="Genomic_DNA"/>
</dbReference>
<dbReference type="Proteomes" id="UP000319213">
    <property type="component" value="Unassembled WGS sequence"/>
</dbReference>
<feature type="region of interest" description="Disordered" evidence="1">
    <location>
        <begin position="1"/>
        <end position="41"/>
    </location>
</feature>